<organism evidence="2 3">
    <name type="scientific">Funneliformis mosseae</name>
    <name type="common">Endomycorrhizal fungus</name>
    <name type="synonym">Glomus mosseae</name>
    <dbReference type="NCBI Taxonomy" id="27381"/>
    <lineage>
        <taxon>Eukaryota</taxon>
        <taxon>Fungi</taxon>
        <taxon>Fungi incertae sedis</taxon>
        <taxon>Mucoromycota</taxon>
        <taxon>Glomeromycotina</taxon>
        <taxon>Glomeromycetes</taxon>
        <taxon>Glomerales</taxon>
        <taxon>Glomeraceae</taxon>
        <taxon>Funneliformis</taxon>
    </lineage>
</organism>
<sequence>MSPISVYMKSKRTKKIKINRDPNVPVITERELFANIPPQITYSAQTHYDFFNHGKSRFPSKVFHWNDFTEMVKNHNIDDVLKKYERPKITLGHAPVSTKEELVQIIEIQIINALISKLNHDDIELSKLTENLLIDWNVVTHQDQILASIALRTRRVLRLKEDDDVIQAYRQNTGDFADNINEVYDYMCELGLKYSILTTYECTWFLKRSEDDNSILLISPCQRNDNNDPTILQFYNYLLHLSKNEPLMSPSPTVIKEIDYFRDDYLDYDSETFSGPSHKRLYSGSEEGNFEIKKFRHDESITEGSRRIYDDDQTIIRGVLDWNKVIIKNEIGTSSNGIIYLVEYNGEQLEAKFTDGDDWKRADLEKEARIYNRLSTLQGVHIPQVKYIGFTLKGEKYVFATEHITKTSRLLQRYKEKALNAIKEIHSAGIIHMDICESNFIVGHIDDKDEERVFVRGFFNSKDFKDEQHAPIASYHIYMENEKKKVEDLFDQLQY</sequence>
<keyword evidence="3" id="KW-1185">Reference proteome</keyword>
<dbReference type="EMBL" id="CAJVPP010000709">
    <property type="protein sequence ID" value="CAG8505892.1"/>
    <property type="molecule type" value="Genomic_DNA"/>
</dbReference>
<reference evidence="2" key="1">
    <citation type="submission" date="2021-06" db="EMBL/GenBank/DDBJ databases">
        <authorList>
            <person name="Kallberg Y."/>
            <person name="Tangrot J."/>
            <person name="Rosling A."/>
        </authorList>
    </citation>
    <scope>NUCLEOTIDE SEQUENCE</scope>
    <source>
        <strain evidence="2">87-6 pot B 2015</strain>
    </source>
</reference>
<feature type="domain" description="Protein kinase" evidence="1">
    <location>
        <begin position="325"/>
        <end position="495"/>
    </location>
</feature>
<dbReference type="GO" id="GO:0004672">
    <property type="term" value="F:protein kinase activity"/>
    <property type="evidence" value="ECO:0007669"/>
    <property type="project" value="InterPro"/>
</dbReference>
<dbReference type="InterPro" id="IPR008266">
    <property type="entry name" value="Tyr_kinase_AS"/>
</dbReference>
<dbReference type="PANTHER" id="PTHR37171:SF1">
    <property type="entry name" value="SERINE_THREONINE-PROTEIN KINASE YRZF-RELATED"/>
    <property type="match status" value="1"/>
</dbReference>
<accession>A0A9N9F2F9</accession>
<dbReference type="Gene3D" id="1.10.510.10">
    <property type="entry name" value="Transferase(Phosphotransferase) domain 1"/>
    <property type="match status" value="1"/>
</dbReference>
<proteinExistence type="predicted"/>
<dbReference type="InterPro" id="IPR000719">
    <property type="entry name" value="Prot_kinase_dom"/>
</dbReference>
<evidence type="ECO:0000313" key="3">
    <source>
        <dbReference type="Proteomes" id="UP000789375"/>
    </source>
</evidence>
<dbReference type="AlphaFoldDB" id="A0A9N9F2F9"/>
<dbReference type="InterPro" id="IPR052396">
    <property type="entry name" value="Meiotic_Drive_Suppr_Kinase"/>
</dbReference>
<dbReference type="PROSITE" id="PS00109">
    <property type="entry name" value="PROTEIN_KINASE_TYR"/>
    <property type="match status" value="1"/>
</dbReference>
<dbReference type="Proteomes" id="UP000789375">
    <property type="component" value="Unassembled WGS sequence"/>
</dbReference>
<gene>
    <name evidence="2" type="ORF">FMOSSE_LOCUS4281</name>
</gene>
<protein>
    <submittedName>
        <fullName evidence="2">15262_t:CDS:1</fullName>
    </submittedName>
</protein>
<dbReference type="InterPro" id="IPR011009">
    <property type="entry name" value="Kinase-like_dom_sf"/>
</dbReference>
<dbReference type="SUPFAM" id="SSF56112">
    <property type="entry name" value="Protein kinase-like (PK-like)"/>
    <property type="match status" value="1"/>
</dbReference>
<dbReference type="PROSITE" id="PS50011">
    <property type="entry name" value="PROTEIN_KINASE_DOM"/>
    <property type="match status" value="1"/>
</dbReference>
<name>A0A9N9F2F9_FUNMO</name>
<evidence type="ECO:0000259" key="1">
    <source>
        <dbReference type="PROSITE" id="PS50011"/>
    </source>
</evidence>
<comment type="caution">
    <text evidence="2">The sequence shown here is derived from an EMBL/GenBank/DDBJ whole genome shotgun (WGS) entry which is preliminary data.</text>
</comment>
<evidence type="ECO:0000313" key="2">
    <source>
        <dbReference type="EMBL" id="CAG8505892.1"/>
    </source>
</evidence>
<dbReference type="GO" id="GO:0005524">
    <property type="term" value="F:ATP binding"/>
    <property type="evidence" value="ECO:0007669"/>
    <property type="project" value="InterPro"/>
</dbReference>
<dbReference type="PANTHER" id="PTHR37171">
    <property type="entry name" value="SERINE/THREONINE-PROTEIN KINASE YRZF-RELATED"/>
    <property type="match status" value="1"/>
</dbReference>